<dbReference type="AlphaFoldDB" id="A0A2K3KUH4"/>
<name>A0A2K3KUH4_TRIPR</name>
<evidence type="ECO:0000313" key="1">
    <source>
        <dbReference type="EMBL" id="PNX69914.1"/>
    </source>
</evidence>
<reference evidence="1 2" key="1">
    <citation type="journal article" date="2014" name="Am. J. Bot.">
        <title>Genome assembly and annotation for red clover (Trifolium pratense; Fabaceae).</title>
        <authorList>
            <person name="Istvanek J."/>
            <person name="Jaros M."/>
            <person name="Krenek A."/>
            <person name="Repkova J."/>
        </authorList>
    </citation>
    <scope>NUCLEOTIDE SEQUENCE [LARGE SCALE GENOMIC DNA]</scope>
    <source>
        <strain evidence="2">cv. Tatra</strain>
        <tissue evidence="1">Young leaves</tissue>
    </source>
</reference>
<dbReference type="EMBL" id="ASHM01260211">
    <property type="protein sequence ID" value="PNX69914.1"/>
    <property type="molecule type" value="Genomic_DNA"/>
</dbReference>
<gene>
    <name evidence="1" type="ORF">L195_g064647</name>
</gene>
<comment type="caution">
    <text evidence="1">The sequence shown here is derived from an EMBL/GenBank/DDBJ whole genome shotgun (WGS) entry which is preliminary data.</text>
</comment>
<proteinExistence type="predicted"/>
<accession>A0A2K3KUH4</accession>
<reference evidence="1 2" key="2">
    <citation type="journal article" date="2017" name="Front. Plant Sci.">
        <title>Gene Classification and Mining of Molecular Markers Useful in Red Clover (Trifolium pratense) Breeding.</title>
        <authorList>
            <person name="Istvanek J."/>
            <person name="Dluhosova J."/>
            <person name="Dluhos P."/>
            <person name="Patkova L."/>
            <person name="Nedelnik J."/>
            <person name="Repkova J."/>
        </authorList>
    </citation>
    <scope>NUCLEOTIDE SEQUENCE [LARGE SCALE GENOMIC DNA]</scope>
    <source>
        <strain evidence="2">cv. Tatra</strain>
        <tissue evidence="1">Young leaves</tissue>
    </source>
</reference>
<sequence>YIPATGQALQEFFLTKYLGKHIKQLLQTLLQWWTE</sequence>
<dbReference type="Proteomes" id="UP000236291">
    <property type="component" value="Unassembled WGS sequence"/>
</dbReference>
<organism evidence="1 2">
    <name type="scientific">Trifolium pratense</name>
    <name type="common">Red clover</name>
    <dbReference type="NCBI Taxonomy" id="57577"/>
    <lineage>
        <taxon>Eukaryota</taxon>
        <taxon>Viridiplantae</taxon>
        <taxon>Streptophyta</taxon>
        <taxon>Embryophyta</taxon>
        <taxon>Tracheophyta</taxon>
        <taxon>Spermatophyta</taxon>
        <taxon>Magnoliopsida</taxon>
        <taxon>eudicotyledons</taxon>
        <taxon>Gunneridae</taxon>
        <taxon>Pentapetalae</taxon>
        <taxon>rosids</taxon>
        <taxon>fabids</taxon>
        <taxon>Fabales</taxon>
        <taxon>Fabaceae</taxon>
        <taxon>Papilionoideae</taxon>
        <taxon>50 kb inversion clade</taxon>
        <taxon>NPAAA clade</taxon>
        <taxon>Hologalegina</taxon>
        <taxon>IRL clade</taxon>
        <taxon>Trifolieae</taxon>
        <taxon>Trifolium</taxon>
    </lineage>
</organism>
<protein>
    <submittedName>
        <fullName evidence="1">Uncharacterized protein</fullName>
    </submittedName>
</protein>
<evidence type="ECO:0000313" key="2">
    <source>
        <dbReference type="Proteomes" id="UP000236291"/>
    </source>
</evidence>
<feature type="non-terminal residue" evidence="1">
    <location>
        <position position="1"/>
    </location>
</feature>